<proteinExistence type="predicted"/>
<dbReference type="Proteomes" id="UP000183107">
    <property type="component" value="Unassembled WGS sequence"/>
</dbReference>
<reference evidence="3" key="1">
    <citation type="submission" date="2016-10" db="EMBL/GenBank/DDBJ databases">
        <authorList>
            <person name="Varghese N."/>
        </authorList>
    </citation>
    <scope>NUCLEOTIDE SEQUENCE [LARGE SCALE GENOMIC DNA]</scope>
    <source>
        <strain evidence="3">Nsp8</strain>
    </source>
</reference>
<evidence type="ECO:0000313" key="3">
    <source>
        <dbReference type="Proteomes" id="UP000183107"/>
    </source>
</evidence>
<gene>
    <name evidence="2" type="ORF">SAMN05216386_1414</name>
</gene>
<evidence type="ECO:0000313" key="2">
    <source>
        <dbReference type="EMBL" id="SFN62461.1"/>
    </source>
</evidence>
<name>A0A1I5AJ04_9PROT</name>
<feature type="region of interest" description="Disordered" evidence="1">
    <location>
        <begin position="16"/>
        <end position="36"/>
    </location>
</feature>
<keyword evidence="3" id="KW-1185">Reference proteome</keyword>
<organism evidence="2 3">
    <name type="scientific">Nitrosospira briensis</name>
    <dbReference type="NCBI Taxonomy" id="35799"/>
    <lineage>
        <taxon>Bacteria</taxon>
        <taxon>Pseudomonadati</taxon>
        <taxon>Pseudomonadota</taxon>
        <taxon>Betaproteobacteria</taxon>
        <taxon>Nitrosomonadales</taxon>
        <taxon>Nitrosomonadaceae</taxon>
        <taxon>Nitrosospira</taxon>
    </lineage>
</organism>
<evidence type="ECO:0000256" key="1">
    <source>
        <dbReference type="SAM" id="MobiDB-lite"/>
    </source>
</evidence>
<dbReference type="EMBL" id="FOVJ01000002">
    <property type="protein sequence ID" value="SFN62461.1"/>
    <property type="molecule type" value="Genomic_DNA"/>
</dbReference>
<dbReference type="AlphaFoldDB" id="A0A1I5AJ04"/>
<protein>
    <submittedName>
        <fullName evidence="2">Uncharacterized protein</fullName>
    </submittedName>
</protein>
<sequence>MLNGYGLMVNSSTCAGRRDIPSPTGETEKLNIVKNA</sequence>
<accession>A0A1I5AJ04</accession>